<dbReference type="SUPFAM" id="SSF52540">
    <property type="entry name" value="P-loop containing nucleoside triphosphate hydrolases"/>
    <property type="match status" value="1"/>
</dbReference>
<name>A0ABV1NEZ9_9GAMM</name>
<dbReference type="InterPro" id="IPR036388">
    <property type="entry name" value="WH-like_DNA-bd_sf"/>
</dbReference>
<dbReference type="RefSeq" id="WP_349761871.1">
    <property type="nucleotide sequence ID" value="NZ_JBEGCJ010000003.1"/>
</dbReference>
<evidence type="ECO:0000313" key="4">
    <source>
        <dbReference type="EMBL" id="MEQ6917616.1"/>
    </source>
</evidence>
<reference evidence="4 5" key="1">
    <citation type="submission" date="2024-05" db="EMBL/GenBank/DDBJ databases">
        <title>Halomonas sp. SSM6 16S ribosomal RNA gene Genome sequencing and assembly.</title>
        <authorList>
            <person name="Yook S."/>
        </authorList>
    </citation>
    <scope>NUCLEOTIDE SEQUENCE [LARGE SCALE GENOMIC DNA]</scope>
    <source>
        <strain evidence="4 5">SSM6</strain>
    </source>
</reference>
<evidence type="ECO:0000256" key="2">
    <source>
        <dbReference type="ARBA" id="ARBA00022840"/>
    </source>
</evidence>
<dbReference type="InterPro" id="IPR016032">
    <property type="entry name" value="Sig_transdc_resp-reg_C-effctor"/>
</dbReference>
<dbReference type="InterPro" id="IPR041664">
    <property type="entry name" value="AAA_16"/>
</dbReference>
<organism evidence="4 5">
    <name type="scientific">Halomonas aquatica</name>
    <dbReference type="NCBI Taxonomy" id="3151123"/>
    <lineage>
        <taxon>Bacteria</taxon>
        <taxon>Pseudomonadati</taxon>
        <taxon>Pseudomonadota</taxon>
        <taxon>Gammaproteobacteria</taxon>
        <taxon>Oceanospirillales</taxon>
        <taxon>Halomonadaceae</taxon>
        <taxon>Halomonas</taxon>
    </lineage>
</organism>
<dbReference type="InterPro" id="IPR027417">
    <property type="entry name" value="P-loop_NTPase"/>
</dbReference>
<dbReference type="Gene3D" id="1.10.10.10">
    <property type="entry name" value="Winged helix-like DNA-binding domain superfamily/Winged helix DNA-binding domain"/>
    <property type="match status" value="1"/>
</dbReference>
<keyword evidence="5" id="KW-1185">Reference proteome</keyword>
<evidence type="ECO:0000256" key="1">
    <source>
        <dbReference type="ARBA" id="ARBA00022741"/>
    </source>
</evidence>
<dbReference type="Proteomes" id="UP001442468">
    <property type="component" value="Unassembled WGS sequence"/>
</dbReference>
<dbReference type="PANTHER" id="PTHR16305">
    <property type="entry name" value="TESTICULAR SOLUBLE ADENYLYL CYCLASE"/>
    <property type="match status" value="1"/>
</dbReference>
<protein>
    <submittedName>
        <fullName evidence="4">AAA family ATPase</fullName>
    </submittedName>
</protein>
<comment type="caution">
    <text evidence="4">The sequence shown here is derived from an EMBL/GenBank/DDBJ whole genome shotgun (WGS) entry which is preliminary data.</text>
</comment>
<sequence>MRDAADDLHDNDRDHLALFGHFSLNLGDDVITQFSYDKVKALLVYLLLHDQPVNRATLAELLWPDQGLSSGRTNLRHALHCLRQSLGNDAERVLAVSRQTIAFQLPETWRFDMHRLQALLDGPGDVATLEAVLSCYRGDLAEELQLSHCAEYQRWLVQVRNEWRQRVIRFAETVLERQEPVPADVLESLVSRFSGYGPFHERLVSQLAEQGQLAAAHEQYNAYLQLLALSGQQPEPAFLQLARYWSDVPAEGPPLGPSGAFSRTLAMDSAPLREDEIEQRQLSVMAIRLRLKADLSARADVRACLALQVELMRWLEQQCHHLGGFWLPGATGGLGLACFGTHGPAHQLAELVALYEHCRRVLPEESLRHWSGEGEPPCIELAAGLDSGRVVYLPERHLVDPLGQVTQGSLDLMSAAGGSELVISQDASQHMPPALDLQPRLSTRLVASDGRVRLRALVLGENEGGREALPPSLVGRGAPLRTLRDALARAGIGLRQSVLVRGPSGLGKSALLVGFRQLEQSREAAICWQPTTRLSVQEPYGVARELLRWHLSGRIDEASMTQLLDSVDDLAPGSDTRLLLEEALGVREPREMAVLAQSGEAVELVVGLLHRLIGELTRERTLVLMIDDLQWLDEPSFKVLAGLQARLPINCPFLMVASHHGREALPARLHWDQQISLGRLDAMQSSRLLSQLARRYRIHLSPRLRGQIIERCDGVPLYLQEICRRVDMDRREGRSVQLDELPRGLLGLLASRIDQLDSDREVAHVAAVLGRRFRLDFLSECSGWEMNRLSNALEHMRRLEIIEPAEGDQAEREYQFTHQLLQEAAYLACPRDVRVNIHRQVVNLIEEHFPMWISRHPGDFATHLRRSGHYARGARYFELAAREALKVSANRTAMKMADFGLASLRHVEDQAEREISLLTVRGQAAFALEGHGSPTAHESFVRARELLAQADVGPDDGDDLEQAFLVQWGLWVGCSQRHAHADAFSLASRLAGLADRLEDSRYRRLADFARASCEYWAGRISQAYDHLEEIDPLNSPMMIEWLPFSDHPQVAAACFQGWALCLRGDYQRAERQVESAIRLAEHINHPGSLAMALMYAAALYRQLGHVHLATMRAERACELTGTPDLHLWQVASRCVLGWQKALAGDREGLTQIQAAQEELLEVTGRDSYQRPGLWYVDACVALGELSSAEDYLDQCLMIARERTTLFVPELALNLARIRHRLGHDREQVRSLAEQGLMQAREDGNLHQQLSALEVWLTLIDPLDEAARAEFRSLLGQVSHGDAPVLMRWRSLLDRRMPQAEDVSS</sequence>
<evidence type="ECO:0000313" key="5">
    <source>
        <dbReference type="Proteomes" id="UP001442468"/>
    </source>
</evidence>
<keyword evidence="2" id="KW-0067">ATP-binding</keyword>
<dbReference type="SMART" id="SM01043">
    <property type="entry name" value="BTAD"/>
    <property type="match status" value="1"/>
</dbReference>
<dbReference type="SUPFAM" id="SSF46894">
    <property type="entry name" value="C-terminal effector domain of the bipartite response regulators"/>
    <property type="match status" value="1"/>
</dbReference>
<gene>
    <name evidence="4" type="ORF">ABE960_08795</name>
</gene>
<dbReference type="Gene3D" id="1.25.40.10">
    <property type="entry name" value="Tetratricopeptide repeat domain"/>
    <property type="match status" value="1"/>
</dbReference>
<feature type="domain" description="Bacterial transcriptional activator" evidence="3">
    <location>
        <begin position="111"/>
        <end position="246"/>
    </location>
</feature>
<dbReference type="EMBL" id="JBEGCJ010000003">
    <property type="protein sequence ID" value="MEQ6917616.1"/>
    <property type="molecule type" value="Genomic_DNA"/>
</dbReference>
<dbReference type="Pfam" id="PF13191">
    <property type="entry name" value="AAA_16"/>
    <property type="match status" value="1"/>
</dbReference>
<accession>A0ABV1NEZ9</accession>
<dbReference type="InterPro" id="IPR011990">
    <property type="entry name" value="TPR-like_helical_dom_sf"/>
</dbReference>
<dbReference type="InterPro" id="IPR005158">
    <property type="entry name" value="BTAD"/>
</dbReference>
<keyword evidence="1" id="KW-0547">Nucleotide-binding</keyword>
<dbReference type="PANTHER" id="PTHR16305:SF28">
    <property type="entry name" value="GUANYLATE CYCLASE DOMAIN-CONTAINING PROTEIN"/>
    <property type="match status" value="1"/>
</dbReference>
<proteinExistence type="predicted"/>
<evidence type="ECO:0000259" key="3">
    <source>
        <dbReference type="SMART" id="SM01043"/>
    </source>
</evidence>
<dbReference type="SUPFAM" id="SSF48452">
    <property type="entry name" value="TPR-like"/>
    <property type="match status" value="1"/>
</dbReference>